<keyword evidence="12" id="KW-1185">Reference proteome</keyword>
<keyword evidence="2 8" id="KW-0812">Transmembrane</keyword>
<feature type="transmembrane region" description="Helical" evidence="9">
    <location>
        <begin position="190"/>
        <end position="218"/>
    </location>
</feature>
<comment type="subcellular location">
    <subcellularLocation>
        <location evidence="1">Membrane</location>
        <topology evidence="1">Multi-pass membrane protein</topology>
    </subcellularLocation>
</comment>
<dbReference type="GO" id="GO:0004930">
    <property type="term" value="F:G protein-coupled receptor activity"/>
    <property type="evidence" value="ECO:0007669"/>
    <property type="project" value="UniProtKB-KW"/>
</dbReference>
<dbReference type="Gene3D" id="1.20.1070.10">
    <property type="entry name" value="Rhodopsin 7-helix transmembrane proteins"/>
    <property type="match status" value="1"/>
</dbReference>
<feature type="transmembrane region" description="Helical" evidence="9">
    <location>
        <begin position="30"/>
        <end position="50"/>
    </location>
</feature>
<dbReference type="Pfam" id="PF00001">
    <property type="entry name" value="7tm_1"/>
    <property type="match status" value="1"/>
</dbReference>
<evidence type="ECO:0000256" key="9">
    <source>
        <dbReference type="SAM" id="Phobius"/>
    </source>
</evidence>
<keyword evidence="3 9" id="KW-1133">Transmembrane helix</keyword>
<evidence type="ECO:0000313" key="12">
    <source>
        <dbReference type="Proteomes" id="UP000597762"/>
    </source>
</evidence>
<dbReference type="SUPFAM" id="SSF81321">
    <property type="entry name" value="Family A G protein-coupled receptor-like"/>
    <property type="match status" value="1"/>
</dbReference>
<gene>
    <name evidence="11" type="ORF">SPHA_45611</name>
</gene>
<keyword evidence="4 8" id="KW-0297">G-protein coupled receptor</keyword>
<proteinExistence type="inferred from homology"/>
<dbReference type="Proteomes" id="UP000597762">
    <property type="component" value="Unassembled WGS sequence"/>
</dbReference>
<dbReference type="EMBL" id="CAHIKZ030002357">
    <property type="protein sequence ID" value="CAE1285780.1"/>
    <property type="molecule type" value="Genomic_DNA"/>
</dbReference>
<dbReference type="PROSITE" id="PS00237">
    <property type="entry name" value="G_PROTEIN_RECEP_F1_1"/>
    <property type="match status" value="1"/>
</dbReference>
<dbReference type="PANTHER" id="PTHR45695:SF9">
    <property type="entry name" value="LEUCOKININ RECEPTOR"/>
    <property type="match status" value="1"/>
</dbReference>
<keyword evidence="6 8" id="KW-0675">Receptor</keyword>
<evidence type="ECO:0000259" key="10">
    <source>
        <dbReference type="PROSITE" id="PS50262"/>
    </source>
</evidence>
<dbReference type="GO" id="GO:0005886">
    <property type="term" value="C:plasma membrane"/>
    <property type="evidence" value="ECO:0007669"/>
    <property type="project" value="TreeGrafter"/>
</dbReference>
<accession>A0A812CXK6</accession>
<evidence type="ECO:0000256" key="1">
    <source>
        <dbReference type="ARBA" id="ARBA00004141"/>
    </source>
</evidence>
<feature type="transmembrane region" description="Helical" evidence="9">
    <location>
        <begin position="99"/>
        <end position="120"/>
    </location>
</feature>
<keyword evidence="7 8" id="KW-0807">Transducer</keyword>
<evidence type="ECO:0000256" key="2">
    <source>
        <dbReference type="ARBA" id="ARBA00022692"/>
    </source>
</evidence>
<organism evidence="11 12">
    <name type="scientific">Acanthosepion pharaonis</name>
    <name type="common">Pharaoh cuttlefish</name>
    <name type="synonym">Sepia pharaonis</name>
    <dbReference type="NCBI Taxonomy" id="158019"/>
    <lineage>
        <taxon>Eukaryota</taxon>
        <taxon>Metazoa</taxon>
        <taxon>Spiralia</taxon>
        <taxon>Lophotrochozoa</taxon>
        <taxon>Mollusca</taxon>
        <taxon>Cephalopoda</taxon>
        <taxon>Coleoidea</taxon>
        <taxon>Decapodiformes</taxon>
        <taxon>Sepiida</taxon>
        <taxon>Sepiina</taxon>
        <taxon>Sepiidae</taxon>
        <taxon>Acanthosepion</taxon>
    </lineage>
</organism>
<dbReference type="PRINTS" id="PR00237">
    <property type="entry name" value="GPCRRHODOPSN"/>
</dbReference>
<evidence type="ECO:0000256" key="7">
    <source>
        <dbReference type="ARBA" id="ARBA00023224"/>
    </source>
</evidence>
<dbReference type="CDD" id="cd00637">
    <property type="entry name" value="7tm_classA_rhodopsin-like"/>
    <property type="match status" value="1"/>
</dbReference>
<dbReference type="OrthoDB" id="6082926at2759"/>
<dbReference type="PANTHER" id="PTHR45695">
    <property type="entry name" value="LEUCOKININ RECEPTOR-RELATED"/>
    <property type="match status" value="1"/>
</dbReference>
<comment type="caution">
    <text evidence="11">The sequence shown here is derived from an EMBL/GenBank/DDBJ whole genome shotgun (WGS) entry which is preliminary data.</text>
</comment>
<evidence type="ECO:0000256" key="5">
    <source>
        <dbReference type="ARBA" id="ARBA00023136"/>
    </source>
</evidence>
<evidence type="ECO:0000256" key="8">
    <source>
        <dbReference type="RuleBase" id="RU000688"/>
    </source>
</evidence>
<sequence length="367" mass="41384">MLFFHDNNSRIYTLEELNAKKASFASASTIYMAILMVVGMIGNSLVLYVYGKRFRSSSTNSFILALSTFDIINCAIGMPTEIVDDQLPLMFSWEFGCKVLRFISFFSSGGSCFTLVIIALDRFQRVCLGRAQMQAVWAKVVIVLVTIVAAVAVGPIIELAGIDTESTDVPYINTCDCAISDVYKKTKWPLIYFTYLSGMIGLSLIIIVATYTMIGLTVKRRLGKRNLKGKTVVKTMADINREQDRKMRSEKTTKTFFLVTVLFIISYIPCSMIQLLRALTGFEPHTPRTEILVNVGLRSYFLANAFNPFIYGYCNHKFREICVTLLVDLQVTLMEEPRTKAHVYSLTDPNVSLSQRPNLSVTDTYYQ</sequence>
<dbReference type="AlphaFoldDB" id="A0A812CXK6"/>
<dbReference type="PROSITE" id="PS50262">
    <property type="entry name" value="G_PROTEIN_RECEP_F1_2"/>
    <property type="match status" value="1"/>
</dbReference>
<feature type="transmembrane region" description="Helical" evidence="9">
    <location>
        <begin position="255"/>
        <end position="276"/>
    </location>
</feature>
<evidence type="ECO:0000256" key="6">
    <source>
        <dbReference type="ARBA" id="ARBA00023170"/>
    </source>
</evidence>
<feature type="domain" description="G-protein coupled receptors family 1 profile" evidence="10">
    <location>
        <begin position="42"/>
        <end position="311"/>
    </location>
</feature>
<evidence type="ECO:0000256" key="4">
    <source>
        <dbReference type="ARBA" id="ARBA00023040"/>
    </source>
</evidence>
<comment type="similarity">
    <text evidence="8">Belongs to the G-protein coupled receptor 1 family.</text>
</comment>
<dbReference type="InterPro" id="IPR017452">
    <property type="entry name" value="GPCR_Rhodpsn_7TM"/>
</dbReference>
<feature type="transmembrane region" description="Helical" evidence="9">
    <location>
        <begin position="62"/>
        <end position="79"/>
    </location>
</feature>
<reference evidence="11" key="1">
    <citation type="submission" date="2021-01" db="EMBL/GenBank/DDBJ databases">
        <authorList>
            <person name="Li R."/>
            <person name="Bekaert M."/>
        </authorList>
    </citation>
    <scope>NUCLEOTIDE SEQUENCE</scope>
    <source>
        <strain evidence="11">Farmed</strain>
    </source>
</reference>
<name>A0A812CXK6_ACAPH</name>
<protein>
    <submittedName>
        <fullName evidence="11">NPFFR2</fullName>
    </submittedName>
</protein>
<evidence type="ECO:0000256" key="3">
    <source>
        <dbReference type="ARBA" id="ARBA00022989"/>
    </source>
</evidence>
<dbReference type="InterPro" id="IPR000276">
    <property type="entry name" value="GPCR_Rhodpsn"/>
</dbReference>
<keyword evidence="5 9" id="KW-0472">Membrane</keyword>
<feature type="transmembrane region" description="Helical" evidence="9">
    <location>
        <begin position="140"/>
        <end position="162"/>
    </location>
</feature>
<evidence type="ECO:0000313" key="11">
    <source>
        <dbReference type="EMBL" id="CAE1285780.1"/>
    </source>
</evidence>